<organism evidence="1 2">
    <name type="scientific">Mycena maculata</name>
    <dbReference type="NCBI Taxonomy" id="230809"/>
    <lineage>
        <taxon>Eukaryota</taxon>
        <taxon>Fungi</taxon>
        <taxon>Dikarya</taxon>
        <taxon>Basidiomycota</taxon>
        <taxon>Agaricomycotina</taxon>
        <taxon>Agaricomycetes</taxon>
        <taxon>Agaricomycetidae</taxon>
        <taxon>Agaricales</taxon>
        <taxon>Marasmiineae</taxon>
        <taxon>Mycenaceae</taxon>
        <taxon>Mycena</taxon>
    </lineage>
</organism>
<reference evidence="1" key="1">
    <citation type="submission" date="2023-03" db="EMBL/GenBank/DDBJ databases">
        <title>Massive genome expansion in bonnet fungi (Mycena s.s.) driven by repeated elements and novel gene families across ecological guilds.</title>
        <authorList>
            <consortium name="Lawrence Berkeley National Laboratory"/>
            <person name="Harder C.B."/>
            <person name="Miyauchi S."/>
            <person name="Viragh M."/>
            <person name="Kuo A."/>
            <person name="Thoen E."/>
            <person name="Andreopoulos B."/>
            <person name="Lu D."/>
            <person name="Skrede I."/>
            <person name="Drula E."/>
            <person name="Henrissat B."/>
            <person name="Morin E."/>
            <person name="Kohler A."/>
            <person name="Barry K."/>
            <person name="LaButti K."/>
            <person name="Morin E."/>
            <person name="Salamov A."/>
            <person name="Lipzen A."/>
            <person name="Mereny Z."/>
            <person name="Hegedus B."/>
            <person name="Baldrian P."/>
            <person name="Stursova M."/>
            <person name="Weitz H."/>
            <person name="Taylor A."/>
            <person name="Grigoriev I.V."/>
            <person name="Nagy L.G."/>
            <person name="Martin F."/>
            <person name="Kauserud H."/>
        </authorList>
    </citation>
    <scope>NUCLEOTIDE SEQUENCE</scope>
    <source>
        <strain evidence="1">CBHHK188m</strain>
    </source>
</reference>
<gene>
    <name evidence="1" type="ORF">DFH07DRAFT_59702</name>
</gene>
<protein>
    <submittedName>
        <fullName evidence="1">Uncharacterized protein</fullName>
    </submittedName>
</protein>
<evidence type="ECO:0000313" key="2">
    <source>
        <dbReference type="Proteomes" id="UP001215280"/>
    </source>
</evidence>
<evidence type="ECO:0000313" key="1">
    <source>
        <dbReference type="EMBL" id="KAJ7741221.1"/>
    </source>
</evidence>
<accession>A0AAD7IEF1</accession>
<keyword evidence="2" id="KW-1185">Reference proteome</keyword>
<comment type="caution">
    <text evidence="1">The sequence shown here is derived from an EMBL/GenBank/DDBJ whole genome shotgun (WGS) entry which is preliminary data.</text>
</comment>
<sequence>MGRDALLPNILGHLASLKILTLEERGPRLVILNKLGSFAGDPLLKLRIENIFMRGKRTLLVNTSGSSKTIEGLCHEWGLYFTSRQDASHLGSYDLHRILNTTLPMDRHFSKKTRRRRQKTDE</sequence>
<name>A0AAD7IEF1_9AGAR</name>
<proteinExistence type="predicted"/>
<dbReference type="EMBL" id="JARJLG010000124">
    <property type="protein sequence ID" value="KAJ7741221.1"/>
    <property type="molecule type" value="Genomic_DNA"/>
</dbReference>
<dbReference type="Proteomes" id="UP001215280">
    <property type="component" value="Unassembled WGS sequence"/>
</dbReference>
<dbReference type="AlphaFoldDB" id="A0AAD7IEF1"/>